<dbReference type="Pfam" id="PF13489">
    <property type="entry name" value="Methyltransf_23"/>
    <property type="match status" value="1"/>
</dbReference>
<dbReference type="GeneID" id="5056040"/>
<organism evidence="1 2">
    <name type="scientific">Pyrobaculum arsenaticum</name>
    <dbReference type="NCBI Taxonomy" id="121277"/>
    <lineage>
        <taxon>Archaea</taxon>
        <taxon>Thermoproteota</taxon>
        <taxon>Thermoprotei</taxon>
        <taxon>Thermoproteales</taxon>
        <taxon>Thermoproteaceae</taxon>
        <taxon>Pyrobaculum</taxon>
    </lineage>
</organism>
<comment type="caution">
    <text evidence="1">The sequence shown here is derived from an EMBL/GenBank/DDBJ whole genome shotgun (WGS) entry which is preliminary data.</text>
</comment>
<dbReference type="AlphaFoldDB" id="A0A7L4PA48"/>
<name>A0A7L4PA48_9CREN</name>
<keyword evidence="1" id="KW-0808">Transferase</keyword>
<proteinExistence type="predicted"/>
<keyword evidence="2" id="KW-1185">Reference proteome</keyword>
<dbReference type="GO" id="GO:0032259">
    <property type="term" value="P:methylation"/>
    <property type="evidence" value="ECO:0007669"/>
    <property type="project" value="UniProtKB-KW"/>
</dbReference>
<dbReference type="Gene3D" id="3.40.50.150">
    <property type="entry name" value="Vaccinia Virus protein VP39"/>
    <property type="match status" value="1"/>
</dbReference>
<dbReference type="GO" id="GO:0008168">
    <property type="term" value="F:methyltransferase activity"/>
    <property type="evidence" value="ECO:0007669"/>
    <property type="project" value="UniProtKB-KW"/>
</dbReference>
<evidence type="ECO:0000313" key="1">
    <source>
        <dbReference type="EMBL" id="NYR14746.1"/>
    </source>
</evidence>
<accession>A0A7L4PA48</accession>
<dbReference type="CDD" id="cd02440">
    <property type="entry name" value="AdoMet_MTases"/>
    <property type="match status" value="1"/>
</dbReference>
<evidence type="ECO:0000313" key="2">
    <source>
        <dbReference type="Proteomes" id="UP000554766"/>
    </source>
</evidence>
<gene>
    <name evidence="1" type="ORF">HC235_01955</name>
</gene>
<dbReference type="EMBL" id="JAAVJF010000001">
    <property type="protein sequence ID" value="NYR14746.1"/>
    <property type="molecule type" value="Genomic_DNA"/>
</dbReference>
<dbReference type="InterPro" id="IPR029063">
    <property type="entry name" value="SAM-dependent_MTases_sf"/>
</dbReference>
<dbReference type="Proteomes" id="UP000554766">
    <property type="component" value="Unassembled WGS sequence"/>
</dbReference>
<protein>
    <submittedName>
        <fullName evidence="1">Class I SAM-dependent methyltransferase</fullName>
    </submittedName>
</protein>
<dbReference type="SUPFAM" id="SSF53335">
    <property type="entry name" value="S-adenosyl-L-methionine-dependent methyltransferases"/>
    <property type="match status" value="1"/>
</dbReference>
<dbReference type="RefSeq" id="WP_011900220.1">
    <property type="nucleotide sequence ID" value="NZ_JAAVJF010000001.1"/>
</dbReference>
<reference evidence="1 2" key="1">
    <citation type="journal article" date="2020" name="Nat. Commun.">
        <title>The structures of two archaeal type IV pili illuminate evolutionary relationships.</title>
        <authorList>
            <person name="Wang F."/>
            <person name="Baquero D.P."/>
            <person name="Su Z."/>
            <person name="Beltran L.C."/>
            <person name="Prangishvili D."/>
            <person name="Krupovic M."/>
            <person name="Egelman E.H."/>
        </authorList>
    </citation>
    <scope>NUCLEOTIDE SEQUENCE [LARGE SCALE GENOMIC DNA]</scope>
    <source>
        <strain evidence="1 2">2GA</strain>
    </source>
</reference>
<sequence length="300" mass="34331">MYLEFLSVYRYFKEYIEASGGLLELKKALDWSVWYAVKWWREIRETGAAGDNVFAKSLYTSLLLQGFIDEDGNIKKEVEKPELPKGLYAREWVEMHERFDQLGAAKIARDEVDRNALEILYSDIQIQGWHRIMIKTFLKAARMVSGLAILEPYSKEGHLAVLVYEDYAPSLYVGYEPNAALVDIAKSVEPQARFIAAPSACDIREKFDAVLLIEKMQWMPDPAKELECIKKALKGGGLLYIAQPVVESMPGYLAITSALGAVHVFTWKQVENLLKMHFTLEKRLIKTMPFYGAVWAHPER</sequence>
<keyword evidence="1" id="KW-0489">Methyltransferase</keyword>
<dbReference type="OMA" id="QGWHRIM"/>